<dbReference type="InterPro" id="IPR001547">
    <property type="entry name" value="Glyco_hydro_5"/>
</dbReference>
<reference evidence="6 7" key="1">
    <citation type="submission" date="2024-03" db="EMBL/GenBank/DDBJ databases">
        <title>Mouse gut bacterial collection (mGBC) of GemPharmatech.</title>
        <authorList>
            <person name="He Y."/>
            <person name="Dong L."/>
            <person name="Wu D."/>
            <person name="Gao X."/>
            <person name="Lin Z."/>
        </authorList>
    </citation>
    <scope>NUCLEOTIDE SEQUENCE [LARGE SCALE GENOMIC DNA]</scope>
    <source>
        <strain evidence="6 7">54-13</strain>
    </source>
</reference>
<organism evidence="6 7">
    <name type="scientific">Heminiphilus faecis</name>
    <dbReference type="NCBI Taxonomy" id="2601703"/>
    <lineage>
        <taxon>Bacteria</taxon>
        <taxon>Pseudomonadati</taxon>
        <taxon>Bacteroidota</taxon>
        <taxon>Bacteroidia</taxon>
        <taxon>Bacteroidales</taxon>
        <taxon>Muribaculaceae</taxon>
        <taxon>Heminiphilus</taxon>
    </lineage>
</organism>
<dbReference type="GO" id="GO:0016787">
    <property type="term" value="F:hydrolase activity"/>
    <property type="evidence" value="ECO:0007669"/>
    <property type="project" value="UniProtKB-KW"/>
</dbReference>
<proteinExistence type="inferred from homology"/>
<dbReference type="InterPro" id="IPR017853">
    <property type="entry name" value="GH"/>
</dbReference>
<evidence type="ECO:0000313" key="7">
    <source>
        <dbReference type="Proteomes" id="UP001565200"/>
    </source>
</evidence>
<dbReference type="InterPro" id="IPR018087">
    <property type="entry name" value="Glyco_hydro_5_CS"/>
</dbReference>
<evidence type="ECO:0000256" key="4">
    <source>
        <dbReference type="SAM" id="SignalP"/>
    </source>
</evidence>
<keyword evidence="4" id="KW-0732">Signal</keyword>
<dbReference type="PROSITE" id="PS00659">
    <property type="entry name" value="GLYCOSYL_HYDROL_F5"/>
    <property type="match status" value="1"/>
</dbReference>
<dbReference type="EMBL" id="JBCLPP010000010">
    <property type="protein sequence ID" value="MEY8244984.1"/>
    <property type="molecule type" value="Genomic_DNA"/>
</dbReference>
<dbReference type="Gene3D" id="3.20.20.80">
    <property type="entry name" value="Glycosidases"/>
    <property type="match status" value="1"/>
</dbReference>
<dbReference type="PANTHER" id="PTHR34142">
    <property type="entry name" value="ENDO-BETA-1,4-GLUCANASE A"/>
    <property type="match status" value="1"/>
</dbReference>
<dbReference type="Proteomes" id="UP001565200">
    <property type="component" value="Unassembled WGS sequence"/>
</dbReference>
<evidence type="ECO:0000313" key="6">
    <source>
        <dbReference type="EMBL" id="MEY8244984.1"/>
    </source>
</evidence>
<dbReference type="PROSITE" id="PS51257">
    <property type="entry name" value="PROKAR_LIPOPROTEIN"/>
    <property type="match status" value="1"/>
</dbReference>
<protein>
    <submittedName>
        <fullName evidence="6">Glycoside hydrolase family 5 protein</fullName>
    </submittedName>
</protein>
<gene>
    <name evidence="6" type="ORF">AAK873_05045</name>
</gene>
<name>A0ABV4CUD8_9BACT</name>
<evidence type="ECO:0000259" key="5">
    <source>
        <dbReference type="Pfam" id="PF00150"/>
    </source>
</evidence>
<dbReference type="RefSeq" id="WP_369863285.1">
    <property type="nucleotide sequence ID" value="NZ_JBCLPP010000010.1"/>
</dbReference>
<feature type="signal peptide" evidence="4">
    <location>
        <begin position="1"/>
        <end position="22"/>
    </location>
</feature>
<dbReference type="PANTHER" id="PTHR34142:SF1">
    <property type="entry name" value="GLYCOSIDE HYDROLASE FAMILY 5 DOMAIN-CONTAINING PROTEIN"/>
    <property type="match status" value="1"/>
</dbReference>
<evidence type="ECO:0000256" key="2">
    <source>
        <dbReference type="ARBA" id="ARBA00023295"/>
    </source>
</evidence>
<dbReference type="Pfam" id="PF00150">
    <property type="entry name" value="Cellulase"/>
    <property type="match status" value="1"/>
</dbReference>
<evidence type="ECO:0000256" key="1">
    <source>
        <dbReference type="ARBA" id="ARBA00022801"/>
    </source>
</evidence>
<comment type="caution">
    <text evidence="6">The sequence shown here is derived from an EMBL/GenBank/DDBJ whole genome shotgun (WGS) entry which is preliminary data.</text>
</comment>
<dbReference type="SUPFAM" id="SSF51445">
    <property type="entry name" value="(Trans)glycosidases"/>
    <property type="match status" value="1"/>
</dbReference>
<keyword evidence="1 3" id="KW-0378">Hydrolase</keyword>
<sequence>MKLLNVSILTAFVIFVQSCGGAGVNVADEKPVSPVEKHGQLKVEGAKIVDCHGEPVQLRGVSFGWHNMWPRFYNRSSVAEIANDWGADIVRASIGLDLDDETFDKKPEKGYALVDSIVQGAVENGVYVLIDFHSHANNMPLAKEFFANVSKKYGHLPNVLYEIWNEPLEVEWSETKSYAEELLPVIRENDSDAIVIVPTPRWDQNVHEAADDPIASDDNIVYSLHYYAATHTDYLRDQARYAINKGLPLFMAECASMVHTGDGVIDTASWEAWMDLADEHGISWICWSVSDKDETCSMLRPSAASRGEEWTDADLKPWAVLVKYYLKRNR</sequence>
<keyword evidence="2 3" id="KW-0326">Glycosidase</keyword>
<feature type="chain" id="PRO_5046083138" evidence="4">
    <location>
        <begin position="23"/>
        <end position="330"/>
    </location>
</feature>
<accession>A0ABV4CUD8</accession>
<keyword evidence="7" id="KW-1185">Reference proteome</keyword>
<feature type="domain" description="Glycoside hydrolase family 5" evidence="5">
    <location>
        <begin position="49"/>
        <end position="292"/>
    </location>
</feature>
<comment type="similarity">
    <text evidence="3">Belongs to the glycosyl hydrolase 5 (cellulase A) family.</text>
</comment>
<evidence type="ECO:0000256" key="3">
    <source>
        <dbReference type="RuleBase" id="RU361153"/>
    </source>
</evidence>